<accession>A0A820JZP5</accession>
<evidence type="ECO:0000313" key="2">
    <source>
        <dbReference type="EMBL" id="CAF4333764.1"/>
    </source>
</evidence>
<reference evidence="2" key="1">
    <citation type="submission" date="2021-02" db="EMBL/GenBank/DDBJ databases">
        <authorList>
            <person name="Nowell W R."/>
        </authorList>
    </citation>
    <scope>NUCLEOTIDE SEQUENCE</scope>
</reference>
<comment type="caution">
    <text evidence="2">The sequence shown here is derived from an EMBL/GenBank/DDBJ whole genome shotgun (WGS) entry which is preliminary data.</text>
</comment>
<dbReference type="AlphaFoldDB" id="A0A820JZP5"/>
<evidence type="ECO:0000313" key="3">
    <source>
        <dbReference type="Proteomes" id="UP000663844"/>
    </source>
</evidence>
<protein>
    <submittedName>
        <fullName evidence="2">Uncharacterized protein</fullName>
    </submittedName>
</protein>
<feature type="region of interest" description="Disordered" evidence="1">
    <location>
        <begin position="1"/>
        <end position="24"/>
    </location>
</feature>
<evidence type="ECO:0000256" key="1">
    <source>
        <dbReference type="SAM" id="MobiDB-lite"/>
    </source>
</evidence>
<organism evidence="2 3">
    <name type="scientific">Adineta steineri</name>
    <dbReference type="NCBI Taxonomy" id="433720"/>
    <lineage>
        <taxon>Eukaryota</taxon>
        <taxon>Metazoa</taxon>
        <taxon>Spiralia</taxon>
        <taxon>Gnathifera</taxon>
        <taxon>Rotifera</taxon>
        <taxon>Eurotatoria</taxon>
        <taxon>Bdelloidea</taxon>
        <taxon>Adinetida</taxon>
        <taxon>Adinetidae</taxon>
        <taxon>Adineta</taxon>
    </lineage>
</organism>
<feature type="non-terminal residue" evidence="2">
    <location>
        <position position="24"/>
    </location>
</feature>
<sequence length="24" mass="2608">MEIPGAQRNPGNPIEISGVKQESR</sequence>
<dbReference type="Proteomes" id="UP000663844">
    <property type="component" value="Unassembled WGS sequence"/>
</dbReference>
<dbReference type="EMBL" id="CAJOAZ010019199">
    <property type="protein sequence ID" value="CAF4333764.1"/>
    <property type="molecule type" value="Genomic_DNA"/>
</dbReference>
<proteinExistence type="predicted"/>
<name>A0A820JZP5_9BILA</name>
<gene>
    <name evidence="2" type="ORF">OXD698_LOCUS47839</name>
</gene>